<dbReference type="InterPro" id="IPR036837">
    <property type="entry name" value="Cation_efflux_CTD_sf"/>
</dbReference>
<evidence type="ECO:0000256" key="5">
    <source>
        <dbReference type="ARBA" id="ARBA00022906"/>
    </source>
</evidence>
<comment type="similarity">
    <text evidence="2">Belongs to the cation diffusion facilitator (CDF) transporter (TC 2.A.4) family. SLC30A subfamily.</text>
</comment>
<feature type="transmembrane region" description="Helical" evidence="10">
    <location>
        <begin position="150"/>
        <end position="172"/>
    </location>
</feature>
<dbReference type="EMBL" id="JACHOR010000002">
    <property type="protein sequence ID" value="MBB5745664.1"/>
    <property type="molecule type" value="Genomic_DNA"/>
</dbReference>
<dbReference type="PANTHER" id="PTHR11562">
    <property type="entry name" value="CATION EFFLUX PROTEIN/ ZINC TRANSPORTER"/>
    <property type="match status" value="1"/>
</dbReference>
<evidence type="ECO:0000313" key="14">
    <source>
        <dbReference type="Proteomes" id="UP000545037"/>
    </source>
</evidence>
<dbReference type="InterPro" id="IPR027469">
    <property type="entry name" value="Cation_efflux_TMD_sf"/>
</dbReference>
<gene>
    <name evidence="13" type="ORF">GGR13_001248</name>
</gene>
<accession>A0A7W9FFR7</accession>
<dbReference type="RefSeq" id="WP_183212635.1">
    <property type="nucleotide sequence ID" value="NZ_JACHOR010000002.1"/>
</dbReference>
<comment type="caution">
    <text evidence="13">The sequence shown here is derived from an EMBL/GenBank/DDBJ whole genome shotgun (WGS) entry which is preliminary data.</text>
</comment>
<dbReference type="Gene3D" id="1.20.1510.10">
    <property type="entry name" value="Cation efflux protein transmembrane domain"/>
    <property type="match status" value="1"/>
</dbReference>
<keyword evidence="8 10" id="KW-0472">Membrane</keyword>
<dbReference type="AlphaFoldDB" id="A0A7W9FFR7"/>
<evidence type="ECO:0000259" key="11">
    <source>
        <dbReference type="Pfam" id="PF01545"/>
    </source>
</evidence>
<dbReference type="PANTHER" id="PTHR11562:SF17">
    <property type="entry name" value="RE54080P-RELATED"/>
    <property type="match status" value="1"/>
</dbReference>
<comment type="subcellular location">
    <subcellularLocation>
        <location evidence="1">Membrane</location>
        <topology evidence="1">Multi-pass membrane protein</topology>
    </subcellularLocation>
</comment>
<evidence type="ECO:0000256" key="3">
    <source>
        <dbReference type="ARBA" id="ARBA00022448"/>
    </source>
</evidence>
<evidence type="ECO:0000256" key="2">
    <source>
        <dbReference type="ARBA" id="ARBA00008873"/>
    </source>
</evidence>
<evidence type="ECO:0000256" key="4">
    <source>
        <dbReference type="ARBA" id="ARBA00022692"/>
    </source>
</evidence>
<feature type="region of interest" description="Disordered" evidence="9">
    <location>
        <begin position="283"/>
        <end position="302"/>
    </location>
</feature>
<evidence type="ECO:0000256" key="8">
    <source>
        <dbReference type="ARBA" id="ARBA00023136"/>
    </source>
</evidence>
<dbReference type="Proteomes" id="UP000545037">
    <property type="component" value="Unassembled WGS sequence"/>
</dbReference>
<dbReference type="NCBIfam" id="TIGR01297">
    <property type="entry name" value="CDF"/>
    <property type="match status" value="1"/>
</dbReference>
<keyword evidence="4 10" id="KW-0812">Transmembrane</keyword>
<evidence type="ECO:0000259" key="12">
    <source>
        <dbReference type="Pfam" id="PF16916"/>
    </source>
</evidence>
<name>A0A7W9FFR7_9CAUL</name>
<dbReference type="GO" id="GO:0005385">
    <property type="term" value="F:zinc ion transmembrane transporter activity"/>
    <property type="evidence" value="ECO:0007669"/>
    <property type="project" value="TreeGrafter"/>
</dbReference>
<keyword evidence="6 10" id="KW-1133">Transmembrane helix</keyword>
<evidence type="ECO:0000313" key="13">
    <source>
        <dbReference type="EMBL" id="MBB5745664.1"/>
    </source>
</evidence>
<dbReference type="SUPFAM" id="SSF160240">
    <property type="entry name" value="Cation efflux protein cytoplasmic domain-like"/>
    <property type="match status" value="1"/>
</dbReference>
<dbReference type="InterPro" id="IPR027470">
    <property type="entry name" value="Cation_efflux_CTD"/>
</dbReference>
<keyword evidence="7" id="KW-0406">Ion transport</keyword>
<reference evidence="13 14" key="1">
    <citation type="submission" date="2020-08" db="EMBL/GenBank/DDBJ databases">
        <title>Genomic Encyclopedia of Type Strains, Phase IV (KMG-IV): sequencing the most valuable type-strain genomes for metagenomic binning, comparative biology and taxonomic classification.</title>
        <authorList>
            <person name="Goeker M."/>
        </authorList>
    </citation>
    <scope>NUCLEOTIDE SEQUENCE [LARGE SCALE GENOMIC DNA]</scope>
    <source>
        <strain evidence="13 14">DSM 4737</strain>
    </source>
</reference>
<protein>
    <submittedName>
        <fullName evidence="13">Cobalt-zinc-cadmium efflux system protein</fullName>
    </submittedName>
</protein>
<feature type="domain" description="Cation efflux protein transmembrane" evidence="11">
    <location>
        <begin position="19"/>
        <end position="207"/>
    </location>
</feature>
<dbReference type="InterPro" id="IPR058533">
    <property type="entry name" value="Cation_efflux_TM"/>
</dbReference>
<dbReference type="InterPro" id="IPR050681">
    <property type="entry name" value="CDF/SLC30A"/>
</dbReference>
<evidence type="ECO:0000256" key="6">
    <source>
        <dbReference type="ARBA" id="ARBA00022989"/>
    </source>
</evidence>
<keyword evidence="14" id="KW-1185">Reference proteome</keyword>
<dbReference type="Pfam" id="PF01545">
    <property type="entry name" value="Cation_efflux"/>
    <property type="match status" value="1"/>
</dbReference>
<dbReference type="InterPro" id="IPR002524">
    <property type="entry name" value="Cation_efflux"/>
</dbReference>
<feature type="transmembrane region" description="Helical" evidence="10">
    <location>
        <begin position="114"/>
        <end position="138"/>
    </location>
</feature>
<dbReference type="SUPFAM" id="SSF161111">
    <property type="entry name" value="Cation efflux protein transmembrane domain-like"/>
    <property type="match status" value="1"/>
</dbReference>
<feature type="transmembrane region" description="Helical" evidence="10">
    <location>
        <begin position="178"/>
        <end position="199"/>
    </location>
</feature>
<feature type="domain" description="Cation efflux protein cytoplasmic" evidence="12">
    <location>
        <begin position="215"/>
        <end position="285"/>
    </location>
</feature>
<feature type="transmembrane region" description="Helical" evidence="10">
    <location>
        <begin position="43"/>
        <end position="63"/>
    </location>
</feature>
<evidence type="ECO:0000256" key="10">
    <source>
        <dbReference type="SAM" id="Phobius"/>
    </source>
</evidence>
<feature type="transmembrane region" description="Helical" evidence="10">
    <location>
        <begin position="83"/>
        <end position="102"/>
    </location>
</feature>
<proteinExistence type="inferred from homology"/>
<evidence type="ECO:0000256" key="9">
    <source>
        <dbReference type="SAM" id="MobiDB-lite"/>
    </source>
</evidence>
<keyword evidence="5" id="KW-0862">Zinc</keyword>
<sequence length="302" mass="31688">MSKDHAHGAGASSRRMVWALALTSTFLVAEVVGAIVFQSLALLSDAAHMLTDVVALAIALAAIKIGQRPADDLRTFGYRRFEILAATFNAVLLFLVAGYILYEGVLRLFDPEPVGSTGMLIVASLGLVVNLVSMRLLASGADASLNVKGAYLEVWADMLGSVGVIGGALLIMLTGWTWIDPVVAIGIGLWVLPRTWLLLKNTTHILLEGVPMGLSLQAVRATIASVPGVAEVHDLHLWGVSSDDVNASVHIVIVEGQTSETVRLAVLAALATDHAIQHATVQLEPGAPDGRTNAGHGPGIHA</sequence>
<dbReference type="Pfam" id="PF16916">
    <property type="entry name" value="ZT_dimer"/>
    <property type="match status" value="1"/>
</dbReference>
<keyword evidence="3" id="KW-0813">Transport</keyword>
<evidence type="ECO:0000256" key="1">
    <source>
        <dbReference type="ARBA" id="ARBA00004141"/>
    </source>
</evidence>
<organism evidence="13 14">
    <name type="scientific">Brevundimonas variabilis</name>
    <dbReference type="NCBI Taxonomy" id="74312"/>
    <lineage>
        <taxon>Bacteria</taxon>
        <taxon>Pseudomonadati</taxon>
        <taxon>Pseudomonadota</taxon>
        <taxon>Alphaproteobacteria</taxon>
        <taxon>Caulobacterales</taxon>
        <taxon>Caulobacteraceae</taxon>
        <taxon>Brevundimonas</taxon>
    </lineage>
</organism>
<keyword evidence="5" id="KW-0864">Zinc transport</keyword>
<evidence type="ECO:0000256" key="7">
    <source>
        <dbReference type="ARBA" id="ARBA00023065"/>
    </source>
</evidence>
<dbReference type="GO" id="GO:0005886">
    <property type="term" value="C:plasma membrane"/>
    <property type="evidence" value="ECO:0007669"/>
    <property type="project" value="TreeGrafter"/>
</dbReference>